<dbReference type="PANTHER" id="PTHR43503:SF2">
    <property type="entry name" value="NEGATIVE REGULATOR OF SPORULATION MDS3-RELATED"/>
    <property type="match status" value="1"/>
</dbReference>
<dbReference type="RefSeq" id="XP_003668552.1">
    <property type="nucleotide sequence ID" value="XM_003668504.1"/>
</dbReference>
<feature type="region of interest" description="Disordered" evidence="3">
    <location>
        <begin position="903"/>
        <end position="1003"/>
    </location>
</feature>
<feature type="compositionally biased region" description="Basic and acidic residues" evidence="3">
    <location>
        <begin position="1349"/>
        <end position="1358"/>
    </location>
</feature>
<feature type="domain" description="Attractin/MKLN-like beta-propeller" evidence="4">
    <location>
        <begin position="183"/>
        <end position="292"/>
    </location>
</feature>
<evidence type="ECO:0000313" key="6">
    <source>
        <dbReference type="Proteomes" id="UP000000689"/>
    </source>
</evidence>
<keyword evidence="6" id="KW-1185">Reference proteome</keyword>
<feature type="compositionally biased region" description="Polar residues" evidence="3">
    <location>
        <begin position="1224"/>
        <end position="1235"/>
    </location>
</feature>
<dbReference type="Gene3D" id="2.120.10.80">
    <property type="entry name" value="Kelch-type beta propeller"/>
    <property type="match status" value="1"/>
</dbReference>
<gene>
    <name evidence="5" type="primary">NDAI0B02740</name>
    <name evidence="5" type="ordered locus">NDAI_0B02740</name>
</gene>
<evidence type="ECO:0000313" key="5">
    <source>
        <dbReference type="EMBL" id="CCD23309.1"/>
    </source>
</evidence>
<dbReference type="InterPro" id="IPR056737">
    <property type="entry name" value="Beta-prop_ATRN-MKLN-like"/>
</dbReference>
<feature type="compositionally biased region" description="Low complexity" evidence="3">
    <location>
        <begin position="711"/>
        <end position="723"/>
    </location>
</feature>
<feature type="compositionally biased region" description="Basic and acidic residues" evidence="3">
    <location>
        <begin position="1319"/>
        <end position="1340"/>
    </location>
</feature>
<sequence length="1517" mass="169938">MPLLQPSTCTCYPLQLPTLTSNQKLLDEPTKKRISLECRTGAATILARSNIFVHGGLTIPLNLEGQINSLQLQKELILYFSKEKNNGISFENLNQWISSETFFLDLISRTWYRVETTLQKVDDNESNNNNNDDSNDNGNNIQKNIKSDNDNNDNNNDTNDVDDDDNDGNETYSEVGSTHIIIESQLKERLFHSICYSKSCLYIFGGLIVSPQNGYELIATNELWKLDLRTKTWILLSKDPRIARRFNHTMHVKNENNDKRDTKLVIVGGLNNLDQPIHKIDIFNITQNCWQSDSIPKDPLDVRSNIDGVDVSLNDDVNFTVLVDNNEAKIPALAYYSPNFQNVTSDTEDNLEGQGTIDSSGTENFSSPIVILPLITEAKGIRMDYNEAQTGSLLKRPFNLQYPTGDYFGYSIIIGGFYSGTNALDFYCFVYDIPSGKWTRLGIYCPDCDEYTHRFWKIFVWKSHHQAIMLGTKNDDSCSPTVQRFDYLSTFGLPIINVYNKALQPGLRNLLATPLPSSTKENETTEFNDDDQPFRKLSFTFSATSQFESYIHYIAPPLDKNIIKSVFPPYAMVLGKDALEIFGKPLSDFEFITSEGDSIGIPLYLLRRRWGRYFDMLLSRSYAQVCADYETTGNQSTLIKISSRNSKSGSKDFQTESRLSSSGSLENYFNRSSVQWPYTRKSSILGPTTNNLGTAGTKNTGTSEPSHISKGETPSKGTSTTETTAEEPRNYYRKEEDDDPISSYALTKNPTTESRYSQATTGSTTSSSGGMVFRVPFQEKNGTSSAQLRTQGYSSNDYEANPQKRRSSLLGIPDRDMLKVLSSDAHRRSSHPTLSYIERRNSSTVPQQSPLRVPTSTRSSISYVSSSSDRMGNPMNQSRAGSFTESPVLGVLNINLPPQASIPIDPLPPIPGHESKLPNGRRNNSIGDYFRNSNFPTRRNSLRRASTPDLVRPSDSLDASIDRQLLDEENEDERDSSSQRKSSFFPPRFGSGSKSIDTSRNSITDERGRLSVTSCTDSLNSRSSNVTLEVEPLLTPRSLYMPWPTATVRAFAEFFYTGQVNNKWMLAPVVLDLLVMAKIYEFPLLYNLVAEVLYSIVGRKEENLAVTCKALKETFENKVLIYCEGNSEKTKLFLRKNENFKELLRLKRCLENLDNGYFDIDLVRNASRTHSTSTFESNAADYLDKIMNRDSGISSSINYVPTAFAGGPRDSHNSVGSLGFPPSLNIQPGRQSVSGYAQRPKNKSSLSKEIDPTSFPEFNTNIGPLSGGFRKESAVDPKSNIPDYLNITDDISLSTTSSSSSSSSDYDDATEQESSTENKGPKIDSTKDSEMNSGEKETISRESNQLKDNFPKETRSDSDDYDSGLAMLSLNKMRRKVKKGEDHDDSIDPLFKTNNNTNIQSPKKNYGTFARYGSSLGSKAFRGEEPENDFSMLTLENLASRNSLPPVDYIIKSIYKTVVLVNDIRLMVRCLDCVEISKGLKVLKKKFSQEIQAIDKDIAAKNVTATTVAKENKEVPT</sequence>
<feature type="compositionally biased region" description="Low complexity" evidence="3">
    <location>
        <begin position="760"/>
        <end position="770"/>
    </location>
</feature>
<reference evidence="5 6" key="1">
    <citation type="journal article" date="2011" name="Proc. Natl. Acad. Sci. U.S.A.">
        <title>Evolutionary erosion of yeast sex chromosomes by mating-type switching accidents.</title>
        <authorList>
            <person name="Gordon J.L."/>
            <person name="Armisen D."/>
            <person name="Proux-Wera E."/>
            <person name="Oheigeartaigh S.S."/>
            <person name="Byrne K.P."/>
            <person name="Wolfe K.H."/>
        </authorList>
    </citation>
    <scope>NUCLEOTIDE SEQUENCE [LARGE SCALE GENOMIC DNA]</scope>
    <source>
        <strain evidence="6">ATCC 10597 / BCRC 20456 / CBS 421 / NBRC 0211 / NRRL Y-12639</strain>
    </source>
</reference>
<feature type="region of interest" description="Disordered" evidence="3">
    <location>
        <begin position="1293"/>
        <end position="1363"/>
    </location>
</feature>
<dbReference type="Pfam" id="PF24981">
    <property type="entry name" value="Beta-prop_ATRN-LZTR1"/>
    <property type="match status" value="1"/>
</dbReference>
<feature type="compositionally biased region" description="Low complexity" evidence="3">
    <location>
        <begin position="1293"/>
        <end position="1304"/>
    </location>
</feature>
<feature type="compositionally biased region" description="Basic and acidic residues" evidence="3">
    <location>
        <begin position="726"/>
        <end position="735"/>
    </location>
</feature>
<keyword evidence="2" id="KW-0677">Repeat</keyword>
<feature type="compositionally biased region" description="Polar residues" evidence="3">
    <location>
        <begin position="681"/>
        <end position="706"/>
    </location>
</feature>
<dbReference type="OrthoDB" id="10001928at2759"/>
<feature type="region of interest" description="Disordered" evidence="3">
    <location>
        <begin position="681"/>
        <end position="882"/>
    </location>
</feature>
<protein>
    <recommendedName>
        <fullName evidence="4">Attractin/MKLN-like beta-propeller domain-containing protein</fullName>
    </recommendedName>
</protein>
<proteinExistence type="predicted"/>
<dbReference type="EMBL" id="HE580268">
    <property type="protein sequence ID" value="CCD23309.1"/>
    <property type="molecule type" value="Genomic_DNA"/>
</dbReference>
<dbReference type="SUPFAM" id="SSF117281">
    <property type="entry name" value="Kelch motif"/>
    <property type="match status" value="1"/>
</dbReference>
<name>G0W698_NAUDC</name>
<dbReference type="GeneID" id="11497671"/>
<feature type="compositionally biased region" description="Low complexity" evidence="3">
    <location>
        <begin position="126"/>
        <end position="140"/>
    </location>
</feature>
<feature type="compositionally biased region" description="Polar residues" evidence="3">
    <location>
        <begin position="921"/>
        <end position="939"/>
    </location>
</feature>
<feature type="compositionally biased region" description="Low complexity" evidence="3">
    <location>
        <begin position="979"/>
        <end position="995"/>
    </location>
</feature>
<dbReference type="eggNOG" id="ENOG502QSQ9">
    <property type="taxonomic scope" value="Eukaryota"/>
</dbReference>
<accession>G0W698</accession>
<feature type="region of interest" description="Disordered" evidence="3">
    <location>
        <begin position="1214"/>
        <end position="1261"/>
    </location>
</feature>
<organism evidence="5 6">
    <name type="scientific">Naumovozyma dairenensis (strain ATCC 10597 / BCRC 20456 / CBS 421 / NBRC 0211 / NRRL Y-12639)</name>
    <name type="common">Saccharomyces dairenensis</name>
    <dbReference type="NCBI Taxonomy" id="1071378"/>
    <lineage>
        <taxon>Eukaryota</taxon>
        <taxon>Fungi</taxon>
        <taxon>Dikarya</taxon>
        <taxon>Ascomycota</taxon>
        <taxon>Saccharomycotina</taxon>
        <taxon>Saccharomycetes</taxon>
        <taxon>Saccharomycetales</taxon>
        <taxon>Saccharomycetaceae</taxon>
        <taxon>Naumovozyma</taxon>
    </lineage>
</organism>
<dbReference type="OMA" id="WQSHHKV"/>
<keyword evidence="1" id="KW-0880">Kelch repeat</keyword>
<dbReference type="KEGG" id="ndi:NDAI_0B02740"/>
<dbReference type="GO" id="GO:0005739">
    <property type="term" value="C:mitochondrion"/>
    <property type="evidence" value="ECO:0007669"/>
    <property type="project" value="TreeGrafter"/>
</dbReference>
<feature type="region of interest" description="Disordered" evidence="3">
    <location>
        <begin position="1376"/>
        <end position="1404"/>
    </location>
</feature>
<evidence type="ECO:0000256" key="2">
    <source>
        <dbReference type="ARBA" id="ARBA00022737"/>
    </source>
</evidence>
<feature type="compositionally biased region" description="Polar residues" evidence="3">
    <location>
        <begin position="744"/>
        <end position="759"/>
    </location>
</feature>
<feature type="compositionally biased region" description="Polar residues" evidence="3">
    <location>
        <begin position="780"/>
        <end position="798"/>
    </location>
</feature>
<evidence type="ECO:0000259" key="4">
    <source>
        <dbReference type="Pfam" id="PF24981"/>
    </source>
</evidence>
<dbReference type="STRING" id="1071378.G0W698"/>
<feature type="compositionally biased region" description="Acidic residues" evidence="3">
    <location>
        <begin position="159"/>
        <end position="168"/>
    </location>
</feature>
<dbReference type="PANTHER" id="PTHR43503">
    <property type="entry name" value="MCG48959-RELATED"/>
    <property type="match status" value="1"/>
</dbReference>
<dbReference type="Proteomes" id="UP000000689">
    <property type="component" value="Chromosome 2"/>
</dbReference>
<feature type="region of interest" description="Disordered" evidence="3">
    <location>
        <begin position="122"/>
        <end position="172"/>
    </location>
</feature>
<evidence type="ECO:0000256" key="3">
    <source>
        <dbReference type="SAM" id="MobiDB-lite"/>
    </source>
</evidence>
<feature type="compositionally biased region" description="Polar residues" evidence="3">
    <location>
        <begin position="1392"/>
        <end position="1403"/>
    </location>
</feature>
<feature type="compositionally biased region" description="Low complexity" evidence="3">
    <location>
        <begin position="856"/>
        <end position="868"/>
    </location>
</feature>
<evidence type="ECO:0000256" key="1">
    <source>
        <dbReference type="ARBA" id="ARBA00022441"/>
    </source>
</evidence>
<dbReference type="GO" id="GO:0045454">
    <property type="term" value="P:cell redox homeostasis"/>
    <property type="evidence" value="ECO:0007669"/>
    <property type="project" value="TreeGrafter"/>
</dbReference>
<dbReference type="HOGENOM" id="CLU_252311_0_0_1"/>
<dbReference type="InterPro" id="IPR015915">
    <property type="entry name" value="Kelch-typ_b-propeller"/>
</dbReference>
<dbReference type="GO" id="GO:0005829">
    <property type="term" value="C:cytosol"/>
    <property type="evidence" value="ECO:0007669"/>
    <property type="project" value="TreeGrafter"/>
</dbReference>